<gene>
    <name evidence="1" type="ORF">BTA35_0201820</name>
</gene>
<comment type="caution">
    <text evidence="1">The sequence shown here is derived from an EMBL/GenBank/DDBJ whole genome shotgun (WGS) entry which is preliminary data.</text>
</comment>
<name>A0A1T1HEL4_OCELI</name>
<evidence type="ECO:0008006" key="3">
    <source>
        <dbReference type="Google" id="ProtNLM"/>
    </source>
</evidence>
<dbReference type="RefSeq" id="WP_077242712.1">
    <property type="nucleotide sequence ID" value="NZ_FXTS01000001.1"/>
</dbReference>
<proteinExistence type="predicted"/>
<accession>A0A1T1HEL4</accession>
<protein>
    <recommendedName>
        <fullName evidence="3">Peptidoglycan-binding protein CsiV</fullName>
    </recommendedName>
</protein>
<dbReference type="Pfam" id="PF10972">
    <property type="entry name" value="CsiV"/>
    <property type="match status" value="1"/>
</dbReference>
<dbReference type="Proteomes" id="UP000190064">
    <property type="component" value="Unassembled WGS sequence"/>
</dbReference>
<keyword evidence="2" id="KW-1185">Reference proteome</keyword>
<evidence type="ECO:0000313" key="1">
    <source>
        <dbReference type="EMBL" id="OOV88284.1"/>
    </source>
</evidence>
<dbReference type="STRING" id="966.BTA35_0201820"/>
<evidence type="ECO:0000313" key="2">
    <source>
        <dbReference type="Proteomes" id="UP000190064"/>
    </source>
</evidence>
<dbReference type="EMBL" id="MTSD02000001">
    <property type="protein sequence ID" value="OOV88284.1"/>
    <property type="molecule type" value="Genomic_DNA"/>
</dbReference>
<sequence>MRTIDSMMQSKKNRTSFLTWGRQTVERAASLCVLSTTLLAMMVGSPVSAADSTTGKPAPRYYSVEMIIFSYEEQDDTLSERWPENIQVELPTSYLQLYRPSDITPELLRVTQQEVQTRVKTNSLGETELVETPVGVVPLNSQQRADIKNNRLPNLFYMPKNKMQLNAQYNRLKRRSSLRIMYHEAWNMPVYDRENSTPILIQGGEQFDNLFELEGSIEISVARYLHLDTNLYLREFEANHNTDQANPADFNARLSHHDSSVSVLQQNTATPNPSLALLGFRQYRVNTVIPLKQSRRMRSRDLHYIDNPRYGILIQLMPYDPEEEPLPLR</sequence>
<dbReference type="AlphaFoldDB" id="A0A1T1HEL4"/>
<dbReference type="InterPro" id="IPR021241">
    <property type="entry name" value="CsiV"/>
</dbReference>
<reference evidence="1" key="1">
    <citation type="submission" date="2017-02" db="EMBL/GenBank/DDBJ databases">
        <title>Draft Genome Sequence of the Salt Water Bacterium Oceanospirillum linum ATCC 11336.</title>
        <authorList>
            <person name="Trachtenberg A.M."/>
            <person name="Carney J.G."/>
            <person name="Linnane J.D."/>
            <person name="Rheaume B.A."/>
            <person name="Pitts N.L."/>
            <person name="Mykles D.L."/>
            <person name="Maclea K.S."/>
        </authorList>
    </citation>
    <scope>NUCLEOTIDE SEQUENCE [LARGE SCALE GENOMIC DNA]</scope>
    <source>
        <strain evidence="1">ATCC 11336</strain>
    </source>
</reference>
<organism evidence="1 2">
    <name type="scientific">Oceanospirillum linum</name>
    <dbReference type="NCBI Taxonomy" id="966"/>
    <lineage>
        <taxon>Bacteria</taxon>
        <taxon>Pseudomonadati</taxon>
        <taxon>Pseudomonadota</taxon>
        <taxon>Gammaproteobacteria</taxon>
        <taxon>Oceanospirillales</taxon>
        <taxon>Oceanospirillaceae</taxon>
        <taxon>Oceanospirillum</taxon>
    </lineage>
</organism>